<gene>
    <name evidence="2" type="ORF">B5F14_03870</name>
</gene>
<dbReference type="AlphaFoldDB" id="A0A1Y4LX91"/>
<evidence type="ECO:0008006" key="4">
    <source>
        <dbReference type="Google" id="ProtNLM"/>
    </source>
</evidence>
<protein>
    <recommendedName>
        <fullName evidence="4">HAD family hydrolase</fullName>
    </recommendedName>
</protein>
<dbReference type="InterPro" id="IPR051540">
    <property type="entry name" value="S-2-haloacid_dehalogenase"/>
</dbReference>
<dbReference type="SUPFAM" id="SSF56784">
    <property type="entry name" value="HAD-like"/>
    <property type="match status" value="1"/>
</dbReference>
<keyword evidence="1" id="KW-0378">Hydrolase</keyword>
<dbReference type="EMBL" id="NFKM01000005">
    <property type="protein sequence ID" value="OUP61233.1"/>
    <property type="molecule type" value="Genomic_DNA"/>
</dbReference>
<evidence type="ECO:0000313" key="3">
    <source>
        <dbReference type="Proteomes" id="UP000195447"/>
    </source>
</evidence>
<proteinExistence type="predicted"/>
<dbReference type="Gene3D" id="3.40.50.1000">
    <property type="entry name" value="HAD superfamily/HAD-like"/>
    <property type="match status" value="1"/>
</dbReference>
<keyword evidence="3" id="KW-1185">Reference proteome</keyword>
<comment type="caution">
    <text evidence="2">The sequence shown here is derived from an EMBL/GenBank/DDBJ whole genome shotgun (WGS) entry which is preliminary data.</text>
</comment>
<name>A0A1Y4LX91_9FIRM</name>
<reference evidence="3" key="1">
    <citation type="submission" date="2017-04" db="EMBL/GenBank/DDBJ databases">
        <title>Function of individual gut microbiota members based on whole genome sequencing of pure cultures obtained from chicken caecum.</title>
        <authorList>
            <person name="Medvecky M."/>
            <person name="Cejkova D."/>
            <person name="Polansky O."/>
            <person name="Karasova D."/>
            <person name="Kubasova T."/>
            <person name="Cizek A."/>
            <person name="Rychlik I."/>
        </authorList>
    </citation>
    <scope>NUCLEOTIDE SEQUENCE [LARGE SCALE GENOMIC DNA]</scope>
    <source>
        <strain evidence="3">An178</strain>
    </source>
</reference>
<dbReference type="GO" id="GO:0016787">
    <property type="term" value="F:hydrolase activity"/>
    <property type="evidence" value="ECO:0007669"/>
    <property type="project" value="UniProtKB-KW"/>
</dbReference>
<organism evidence="2 3">
    <name type="scientific">Faecalitalea cylindroides</name>
    <dbReference type="NCBI Taxonomy" id="39483"/>
    <lineage>
        <taxon>Bacteria</taxon>
        <taxon>Bacillati</taxon>
        <taxon>Bacillota</taxon>
        <taxon>Erysipelotrichia</taxon>
        <taxon>Erysipelotrichales</taxon>
        <taxon>Erysipelotrichaceae</taxon>
        <taxon>Faecalitalea</taxon>
    </lineage>
</organism>
<accession>A0A1Y4LX91</accession>
<evidence type="ECO:0000313" key="2">
    <source>
        <dbReference type="EMBL" id="OUP61233.1"/>
    </source>
</evidence>
<dbReference type="SFLD" id="SFLDG01129">
    <property type="entry name" value="C1.5:_HAD__Beta-PGM__Phosphata"/>
    <property type="match status" value="1"/>
</dbReference>
<dbReference type="SFLD" id="SFLDS00003">
    <property type="entry name" value="Haloacid_Dehalogenase"/>
    <property type="match status" value="1"/>
</dbReference>
<dbReference type="Gene3D" id="1.10.150.520">
    <property type="match status" value="1"/>
</dbReference>
<dbReference type="Proteomes" id="UP000195447">
    <property type="component" value="Unassembled WGS sequence"/>
</dbReference>
<dbReference type="PANTHER" id="PTHR43316">
    <property type="entry name" value="HYDROLASE, HALOACID DELAHOGENASE-RELATED"/>
    <property type="match status" value="1"/>
</dbReference>
<dbReference type="InterPro" id="IPR036412">
    <property type="entry name" value="HAD-like_sf"/>
</dbReference>
<dbReference type="PANTHER" id="PTHR43316:SF3">
    <property type="entry name" value="HALOACID DEHALOGENASE, TYPE II (AFU_ORTHOLOGUE AFUA_2G07750)-RELATED"/>
    <property type="match status" value="1"/>
</dbReference>
<sequence length="243" mass="27624">MSFTMKPKKNILFDLDGTLLPMDINEFEKAYFMGLCGCMVDRIDPKDLYKHIWGGTKQMVLNTGPKTNMEVFRDYFNNNTSLDYDECESIFLDFYANEFQNCVNACKVTNLSKEIVSTLQEKGYTVAIATNPIFPQIATYSRLNWLHIDPESLSLVTTFENSHSAKPNPAYYKEVCESLKVAPEDCIMIGNDVAEDGIAKKLGMEVMLIEDCLLNKDNLPTDDFQMGSLKDLLEWAKSLPEVK</sequence>
<dbReference type="RefSeq" id="WP_087158414.1">
    <property type="nucleotide sequence ID" value="NZ_NFKM01000005.1"/>
</dbReference>
<evidence type="ECO:0000256" key="1">
    <source>
        <dbReference type="ARBA" id="ARBA00022801"/>
    </source>
</evidence>
<dbReference type="InterPro" id="IPR023214">
    <property type="entry name" value="HAD_sf"/>
</dbReference>
<dbReference type="InterPro" id="IPR041492">
    <property type="entry name" value="HAD_2"/>
</dbReference>
<dbReference type="Pfam" id="PF13419">
    <property type="entry name" value="HAD_2"/>
    <property type="match status" value="1"/>
</dbReference>